<evidence type="ECO:0000256" key="4">
    <source>
        <dbReference type="ARBA" id="ARBA00022833"/>
    </source>
</evidence>
<keyword evidence="4" id="KW-0862">Zinc</keyword>
<reference evidence="8" key="1">
    <citation type="journal article" date="2023" name="Nat. Microbiol.">
        <title>Babesia duncani multi-omics identifies virulence factors and drug targets.</title>
        <authorList>
            <person name="Singh P."/>
            <person name="Lonardi S."/>
            <person name="Liang Q."/>
            <person name="Vydyam P."/>
            <person name="Khabirova E."/>
            <person name="Fang T."/>
            <person name="Gihaz S."/>
            <person name="Thekkiniath J."/>
            <person name="Munshi M."/>
            <person name="Abel S."/>
            <person name="Ciampossin L."/>
            <person name="Batugedara G."/>
            <person name="Gupta M."/>
            <person name="Lu X.M."/>
            <person name="Lenz T."/>
            <person name="Chakravarty S."/>
            <person name="Cornillot E."/>
            <person name="Hu Y."/>
            <person name="Ma W."/>
            <person name="Gonzalez L.M."/>
            <person name="Sanchez S."/>
            <person name="Estrada K."/>
            <person name="Sanchez-Flores A."/>
            <person name="Montero E."/>
            <person name="Harb O.S."/>
            <person name="Le Roch K.G."/>
            <person name="Mamoun C.B."/>
        </authorList>
    </citation>
    <scope>NUCLEOTIDE SEQUENCE</scope>
    <source>
        <strain evidence="8">WA1</strain>
    </source>
</reference>
<dbReference type="AlphaFoldDB" id="A0AAD9PP15"/>
<evidence type="ECO:0000256" key="6">
    <source>
        <dbReference type="SAM" id="MobiDB-lite"/>
    </source>
</evidence>
<dbReference type="RefSeq" id="XP_067805131.1">
    <property type="nucleotide sequence ID" value="XM_067946340.1"/>
</dbReference>
<dbReference type="InterPro" id="IPR003604">
    <property type="entry name" value="Matrin/U1-like-C_Znf_C2H2"/>
</dbReference>
<dbReference type="InterPro" id="IPR022755">
    <property type="entry name" value="Znf_C2H2_jaz"/>
</dbReference>
<keyword evidence="5" id="KW-0539">Nucleus</keyword>
<dbReference type="EMBL" id="JALLKP010000001">
    <property type="protein sequence ID" value="KAK2198289.1"/>
    <property type="molecule type" value="Genomic_DNA"/>
</dbReference>
<dbReference type="PANTHER" id="PTHR45986">
    <property type="entry name" value="ZINC FINGER MATRIN-TYPE PROTEIN 2"/>
    <property type="match status" value="1"/>
</dbReference>
<proteinExistence type="predicted"/>
<evidence type="ECO:0000256" key="3">
    <source>
        <dbReference type="ARBA" id="ARBA00022771"/>
    </source>
</evidence>
<dbReference type="InterPro" id="IPR000690">
    <property type="entry name" value="Matrin/U1-C_Znf_C2H2"/>
</dbReference>
<dbReference type="GeneID" id="94335596"/>
<dbReference type="GO" id="GO:0000398">
    <property type="term" value="P:mRNA splicing, via spliceosome"/>
    <property type="evidence" value="ECO:0007669"/>
    <property type="project" value="InterPro"/>
</dbReference>
<dbReference type="SUPFAM" id="SSF57667">
    <property type="entry name" value="beta-beta-alpha zinc fingers"/>
    <property type="match status" value="1"/>
</dbReference>
<dbReference type="GO" id="GO:0008270">
    <property type="term" value="F:zinc ion binding"/>
    <property type="evidence" value="ECO:0007669"/>
    <property type="project" value="UniProtKB-KW"/>
</dbReference>
<comment type="caution">
    <text evidence="8">The sequence shown here is derived from an EMBL/GenBank/DDBJ whole genome shotgun (WGS) entry which is preliminary data.</text>
</comment>
<accession>A0AAD9PP15</accession>
<evidence type="ECO:0000313" key="8">
    <source>
        <dbReference type="EMBL" id="KAK2198289.1"/>
    </source>
</evidence>
<sequence length="219" mass="24897">MANSGDSTSSTSAPSSSKVDALGRKIWDKNYYAERALQKAGGQVENVEQTIASLINVPTRRPTVTVPEVRENLKRRNYAVDLTKEVGKSRVISAVAPKWEQGGFYCKLCDALLKDSQAYLDHLNGKKHNRMLGMTMRVEKVDAQTVAEKLKRLANQGPNERKTREELEREARERIMELEAQNRERQERKKQKKKIKMEQQSDLKVGNDIKLALPLAFKS</sequence>
<dbReference type="InterPro" id="IPR036236">
    <property type="entry name" value="Znf_C2H2_sf"/>
</dbReference>
<evidence type="ECO:0000256" key="5">
    <source>
        <dbReference type="ARBA" id="ARBA00023242"/>
    </source>
</evidence>
<feature type="region of interest" description="Disordered" evidence="6">
    <location>
        <begin position="177"/>
        <end position="201"/>
    </location>
</feature>
<dbReference type="GO" id="GO:0005681">
    <property type="term" value="C:spliceosomal complex"/>
    <property type="evidence" value="ECO:0007669"/>
    <property type="project" value="InterPro"/>
</dbReference>
<dbReference type="KEGG" id="bdw:94335596"/>
<keyword evidence="3" id="KW-0863">Zinc-finger</keyword>
<dbReference type="Pfam" id="PF12171">
    <property type="entry name" value="zf-C2H2_jaz"/>
    <property type="match status" value="1"/>
</dbReference>
<dbReference type="Proteomes" id="UP001214638">
    <property type="component" value="Unassembled WGS sequence"/>
</dbReference>
<dbReference type="InterPro" id="IPR040107">
    <property type="entry name" value="Snu23"/>
</dbReference>
<protein>
    <submittedName>
        <fullName evidence="8">Bifunctional U4-U6.U5 small nuclear ribonucleoprotein component Snu23/Matrin-U1-C-like</fullName>
    </submittedName>
</protein>
<dbReference type="PANTHER" id="PTHR45986:SF1">
    <property type="entry name" value="ZINC FINGER MATRIN-TYPE PROTEIN 2"/>
    <property type="match status" value="1"/>
</dbReference>
<evidence type="ECO:0000256" key="2">
    <source>
        <dbReference type="ARBA" id="ARBA00022723"/>
    </source>
</evidence>
<dbReference type="GO" id="GO:0046540">
    <property type="term" value="C:U4/U6 x U5 tri-snRNP complex"/>
    <property type="evidence" value="ECO:0007669"/>
    <property type="project" value="TreeGrafter"/>
</dbReference>
<keyword evidence="9" id="KW-1185">Reference proteome</keyword>
<gene>
    <name evidence="8" type="ORF">BdWA1_001298</name>
</gene>
<dbReference type="SMART" id="SM00451">
    <property type="entry name" value="ZnF_U1"/>
    <property type="match status" value="1"/>
</dbReference>
<feature type="compositionally biased region" description="Basic and acidic residues" evidence="6">
    <location>
        <begin position="177"/>
        <end position="187"/>
    </location>
</feature>
<name>A0AAD9PP15_9APIC</name>
<comment type="subcellular location">
    <subcellularLocation>
        <location evidence="1">Nucleus</location>
    </subcellularLocation>
</comment>
<dbReference type="GO" id="GO:0003676">
    <property type="term" value="F:nucleic acid binding"/>
    <property type="evidence" value="ECO:0007669"/>
    <property type="project" value="InterPro"/>
</dbReference>
<evidence type="ECO:0000313" key="9">
    <source>
        <dbReference type="Proteomes" id="UP001214638"/>
    </source>
</evidence>
<dbReference type="Gene3D" id="3.30.160.60">
    <property type="entry name" value="Classic Zinc Finger"/>
    <property type="match status" value="1"/>
</dbReference>
<evidence type="ECO:0000256" key="1">
    <source>
        <dbReference type="ARBA" id="ARBA00004123"/>
    </source>
</evidence>
<keyword evidence="8" id="KW-0687">Ribonucleoprotein</keyword>
<organism evidence="8 9">
    <name type="scientific">Babesia duncani</name>
    <dbReference type="NCBI Taxonomy" id="323732"/>
    <lineage>
        <taxon>Eukaryota</taxon>
        <taxon>Sar</taxon>
        <taxon>Alveolata</taxon>
        <taxon>Apicomplexa</taxon>
        <taxon>Aconoidasida</taxon>
        <taxon>Piroplasmida</taxon>
        <taxon>Babesiidae</taxon>
        <taxon>Babesia</taxon>
    </lineage>
</organism>
<dbReference type="PROSITE" id="PS50171">
    <property type="entry name" value="ZF_MATRIN"/>
    <property type="match status" value="1"/>
</dbReference>
<feature type="domain" description="Matrin-type" evidence="7">
    <location>
        <begin position="104"/>
        <end position="134"/>
    </location>
</feature>
<evidence type="ECO:0000259" key="7">
    <source>
        <dbReference type="PROSITE" id="PS50171"/>
    </source>
</evidence>
<keyword evidence="2" id="KW-0479">Metal-binding</keyword>